<evidence type="ECO:0000259" key="1">
    <source>
        <dbReference type="Pfam" id="PF00583"/>
    </source>
</evidence>
<keyword evidence="2" id="KW-0012">Acyltransferase</keyword>
<dbReference type="GO" id="GO:0016747">
    <property type="term" value="F:acyltransferase activity, transferring groups other than amino-acyl groups"/>
    <property type="evidence" value="ECO:0007669"/>
    <property type="project" value="InterPro"/>
</dbReference>
<name>A0A942TN69_9BACI</name>
<dbReference type="AlphaFoldDB" id="A0A942TN69"/>
<evidence type="ECO:0000313" key="3">
    <source>
        <dbReference type="Proteomes" id="UP000682713"/>
    </source>
</evidence>
<protein>
    <submittedName>
        <fullName evidence="2">GNAT family N-acetyltransferase</fullName>
        <ecNumber evidence="2">2.3.1.-</ecNumber>
    </submittedName>
</protein>
<keyword evidence="3" id="KW-1185">Reference proteome</keyword>
<dbReference type="RefSeq" id="WP_213111220.1">
    <property type="nucleotide sequence ID" value="NZ_JAGYPJ010000001.1"/>
</dbReference>
<keyword evidence="2" id="KW-0808">Transferase</keyword>
<reference evidence="2 3" key="1">
    <citation type="submission" date="2021-05" db="EMBL/GenBank/DDBJ databases">
        <title>Novel Bacillus species.</title>
        <authorList>
            <person name="Liu G."/>
        </authorList>
    </citation>
    <scope>NUCLEOTIDE SEQUENCE [LARGE SCALE GENOMIC DNA]</scope>
    <source>
        <strain evidence="2 3">FJAT-49732</strain>
    </source>
</reference>
<dbReference type="Gene3D" id="3.40.630.30">
    <property type="match status" value="1"/>
</dbReference>
<dbReference type="Proteomes" id="UP000682713">
    <property type="component" value="Unassembled WGS sequence"/>
</dbReference>
<dbReference type="InterPro" id="IPR016181">
    <property type="entry name" value="Acyl_CoA_acyltransferase"/>
</dbReference>
<dbReference type="CDD" id="cd04301">
    <property type="entry name" value="NAT_SF"/>
    <property type="match status" value="1"/>
</dbReference>
<organism evidence="2 3">
    <name type="scientific">Lederbergia citrisecunda</name>
    <dbReference type="NCBI Taxonomy" id="2833583"/>
    <lineage>
        <taxon>Bacteria</taxon>
        <taxon>Bacillati</taxon>
        <taxon>Bacillota</taxon>
        <taxon>Bacilli</taxon>
        <taxon>Bacillales</taxon>
        <taxon>Bacillaceae</taxon>
        <taxon>Lederbergia</taxon>
    </lineage>
</organism>
<evidence type="ECO:0000313" key="2">
    <source>
        <dbReference type="EMBL" id="MBS4200665.1"/>
    </source>
</evidence>
<accession>A0A942TN69</accession>
<dbReference type="Pfam" id="PF00583">
    <property type="entry name" value="Acetyltransf_1"/>
    <property type="match status" value="1"/>
</dbReference>
<dbReference type="EMBL" id="JAGYPJ010000001">
    <property type="protein sequence ID" value="MBS4200665.1"/>
    <property type="molecule type" value="Genomic_DNA"/>
</dbReference>
<sequence>MMFLYSIEVLPEYQNRGNGSELIESLKEITRQKKLLRNVFIYK</sequence>
<dbReference type="EC" id="2.3.1.-" evidence="2"/>
<proteinExistence type="predicted"/>
<comment type="caution">
    <text evidence="2">The sequence shown here is derived from an EMBL/GenBank/DDBJ whole genome shotgun (WGS) entry which is preliminary data.</text>
</comment>
<dbReference type="InterPro" id="IPR000182">
    <property type="entry name" value="GNAT_dom"/>
</dbReference>
<dbReference type="SUPFAM" id="SSF55729">
    <property type="entry name" value="Acyl-CoA N-acyltransferases (Nat)"/>
    <property type="match status" value="1"/>
</dbReference>
<gene>
    <name evidence="2" type="ORF">KHA93_13585</name>
</gene>
<feature type="domain" description="N-acetyltransferase" evidence="1">
    <location>
        <begin position="3"/>
        <end position="39"/>
    </location>
</feature>